<comment type="caution">
    <text evidence="1">The sequence shown here is derived from an EMBL/GenBank/DDBJ whole genome shotgun (WGS) entry which is preliminary data.</text>
</comment>
<evidence type="ECO:0000313" key="1">
    <source>
        <dbReference type="EMBL" id="TBU20725.1"/>
    </source>
</evidence>
<protein>
    <submittedName>
        <fullName evidence="1">Uncharacterized protein</fullName>
    </submittedName>
</protein>
<gene>
    <name evidence="1" type="ORF">CWI38_0029p0010</name>
</gene>
<name>A0A4Q9M224_9MICR</name>
<dbReference type="VEuPathDB" id="MicrosporidiaDB:CWI38_0029p0010"/>
<evidence type="ECO:0000313" key="2">
    <source>
        <dbReference type="Proteomes" id="UP000292282"/>
    </source>
</evidence>
<dbReference type="Proteomes" id="UP000292282">
    <property type="component" value="Unassembled WGS sequence"/>
</dbReference>
<dbReference type="AlphaFoldDB" id="A0A4Q9M224"/>
<organism evidence="1 2">
    <name type="scientific">Hamiltosporidium tvaerminnensis</name>
    <dbReference type="NCBI Taxonomy" id="1176355"/>
    <lineage>
        <taxon>Eukaryota</taxon>
        <taxon>Fungi</taxon>
        <taxon>Fungi incertae sedis</taxon>
        <taxon>Microsporidia</taxon>
        <taxon>Dubosqiidae</taxon>
        <taxon>Hamiltosporidium</taxon>
    </lineage>
</organism>
<proteinExistence type="predicted"/>
<sequence length="139" mass="16605">MNKIVQREIDNFKKKLIEFLNENATFEEMVIVHRRLMVAYNLPANKITLKNLKNKLFFKYKELHDKLMEIDKNTEQAEKYLIKEIIETNTEQILGTSEILGRFKSLYPYPVIDMMQCNNSEFDNSEVITEEEEAIKFDF</sequence>
<dbReference type="EMBL" id="PITK01000029">
    <property type="protein sequence ID" value="TBU20725.1"/>
    <property type="molecule type" value="Genomic_DNA"/>
</dbReference>
<keyword evidence="2" id="KW-1185">Reference proteome</keyword>
<accession>A0A4Q9M224</accession>
<reference evidence="1 2" key="1">
    <citation type="submission" date="2017-12" db="EMBL/GenBank/DDBJ databases">
        <authorList>
            <person name="Pombert J.-F."/>
            <person name="Haag K.L."/>
            <person name="Ebert D."/>
        </authorList>
    </citation>
    <scope>NUCLEOTIDE SEQUENCE [LARGE SCALE GENOMIC DNA]</scope>
    <source>
        <strain evidence="1">IL-G-3</strain>
    </source>
</reference>